<feature type="transmembrane region" description="Helical" evidence="1">
    <location>
        <begin position="139"/>
        <end position="161"/>
    </location>
</feature>
<protein>
    <recommendedName>
        <fullName evidence="4">DUF1353 domain-containing protein</fullName>
    </recommendedName>
</protein>
<gene>
    <name evidence="2" type="ORF">AVL62_05100</name>
</gene>
<reference evidence="2 3" key="1">
    <citation type="submission" date="2015-12" db="EMBL/GenBank/DDBJ databases">
        <title>Serinicoccus chungangenesis strain CD08_5 genome sequencing and assembly.</title>
        <authorList>
            <person name="Chander A.M."/>
            <person name="Kaur G."/>
            <person name="Nair G.R."/>
            <person name="Dhawan D.K."/>
            <person name="Kochhar R.K."/>
            <person name="Mayilraj S."/>
            <person name="Bhadada S.K."/>
        </authorList>
    </citation>
    <scope>NUCLEOTIDE SEQUENCE [LARGE SCALE GENOMIC DNA]</scope>
    <source>
        <strain evidence="2 3">CD08_5</strain>
    </source>
</reference>
<dbReference type="Proteomes" id="UP000054837">
    <property type="component" value="Unassembled WGS sequence"/>
</dbReference>
<evidence type="ECO:0000313" key="2">
    <source>
        <dbReference type="EMBL" id="KUG55676.1"/>
    </source>
</evidence>
<sequence length="255" mass="27341">MGEFFDSRTGGPLRLEVRSVDGRDFVLLQPVGYVEEGGATFVVPAGFTTDFASVPHLFTWLVPKSGDFLPAAVLHDALVCPGSFEGPQIGRHEADRVFRTAMIGLGTGRVRAWLMWAAVTIGTLWASRDLGKRVQLVGLLGLVALLGTAATLDFFDVVSVVPWMGDRPWPVELALGALFAVVVPSVLAVSWGRYWLAGVIVGVALALLLHVTVALLAIYAFYLVLERLVSGPADDDGVRVRDRRAADAGTSLGDR</sequence>
<organism evidence="2 3">
    <name type="scientific">Serinicoccus chungangensis</name>
    <dbReference type="NCBI Taxonomy" id="767452"/>
    <lineage>
        <taxon>Bacteria</taxon>
        <taxon>Bacillati</taxon>
        <taxon>Actinomycetota</taxon>
        <taxon>Actinomycetes</taxon>
        <taxon>Micrococcales</taxon>
        <taxon>Ornithinimicrobiaceae</taxon>
        <taxon>Serinicoccus</taxon>
    </lineage>
</organism>
<evidence type="ECO:0008006" key="4">
    <source>
        <dbReference type="Google" id="ProtNLM"/>
    </source>
</evidence>
<dbReference type="RefSeq" id="WP_058890784.1">
    <property type="nucleotide sequence ID" value="NZ_LQBL01000022.1"/>
</dbReference>
<evidence type="ECO:0000256" key="1">
    <source>
        <dbReference type="SAM" id="Phobius"/>
    </source>
</evidence>
<keyword evidence="3" id="KW-1185">Reference proteome</keyword>
<dbReference type="InterPro" id="IPR010767">
    <property type="entry name" value="Phage_CGC-2007_Cje0229"/>
</dbReference>
<name>A0A0W8I8H1_9MICO</name>
<proteinExistence type="predicted"/>
<keyword evidence="1" id="KW-0472">Membrane</keyword>
<feature type="transmembrane region" description="Helical" evidence="1">
    <location>
        <begin position="197"/>
        <end position="225"/>
    </location>
</feature>
<keyword evidence="1" id="KW-1133">Transmembrane helix</keyword>
<dbReference type="EMBL" id="LQBL01000022">
    <property type="protein sequence ID" value="KUG55676.1"/>
    <property type="molecule type" value="Genomic_DNA"/>
</dbReference>
<keyword evidence="1" id="KW-0812">Transmembrane</keyword>
<evidence type="ECO:0000313" key="3">
    <source>
        <dbReference type="Proteomes" id="UP000054837"/>
    </source>
</evidence>
<accession>A0A0W8I8H1</accession>
<comment type="caution">
    <text evidence="2">The sequence shown here is derived from an EMBL/GenBank/DDBJ whole genome shotgun (WGS) entry which is preliminary data.</text>
</comment>
<dbReference type="STRING" id="767452.AVL62_05100"/>
<dbReference type="Pfam" id="PF07087">
    <property type="entry name" value="DUF1353"/>
    <property type="match status" value="1"/>
</dbReference>
<dbReference type="AlphaFoldDB" id="A0A0W8I8H1"/>
<feature type="transmembrane region" description="Helical" evidence="1">
    <location>
        <begin position="173"/>
        <end position="191"/>
    </location>
</feature>